<dbReference type="InterPro" id="IPR001888">
    <property type="entry name" value="Transposase_1"/>
</dbReference>
<dbReference type="GO" id="GO:0032259">
    <property type="term" value="P:methylation"/>
    <property type="evidence" value="ECO:0007669"/>
    <property type="project" value="UniProtKB-KW"/>
</dbReference>
<dbReference type="Pfam" id="PF17906">
    <property type="entry name" value="HTH_48"/>
    <property type="match status" value="1"/>
</dbReference>
<reference evidence="2" key="1">
    <citation type="submission" date="2020-03" db="EMBL/GenBank/DDBJ databases">
        <title>Transcriptomic Profiling of the Digestive Tract of the Rat Flea, Xenopsylla cheopis, Following Blood Feeding and Infection with Yersinia pestis.</title>
        <authorList>
            <person name="Bland D.M."/>
            <person name="Martens C.A."/>
            <person name="Virtaneva K."/>
            <person name="Kanakabandi K."/>
            <person name="Long D."/>
            <person name="Rosenke R."/>
            <person name="Saturday G.A."/>
            <person name="Hoyt F.H."/>
            <person name="Bruno D.P."/>
            <person name="Ribeiro J.M.C."/>
            <person name="Hinnebusch J."/>
        </authorList>
    </citation>
    <scope>NUCLEOTIDE SEQUENCE</scope>
</reference>
<dbReference type="PANTHER" id="PTHR46060">
    <property type="entry name" value="MARINER MOS1 TRANSPOSASE-LIKE PROTEIN"/>
    <property type="match status" value="1"/>
</dbReference>
<dbReference type="InterPro" id="IPR036397">
    <property type="entry name" value="RNaseH_sf"/>
</dbReference>
<dbReference type="AlphaFoldDB" id="A0A6M2DNE2"/>
<dbReference type="EMBL" id="GIIL01004056">
    <property type="protein sequence ID" value="NOV47782.1"/>
    <property type="molecule type" value="Transcribed_RNA"/>
</dbReference>
<feature type="domain" description="Mos1 transposase HTH" evidence="1">
    <location>
        <begin position="3"/>
        <end position="51"/>
    </location>
</feature>
<dbReference type="GO" id="GO:0008168">
    <property type="term" value="F:methyltransferase activity"/>
    <property type="evidence" value="ECO:0007669"/>
    <property type="project" value="UniProtKB-KW"/>
</dbReference>
<evidence type="ECO:0000313" key="2">
    <source>
        <dbReference type="EMBL" id="NOV47782.1"/>
    </source>
</evidence>
<evidence type="ECO:0000259" key="1">
    <source>
        <dbReference type="Pfam" id="PF17906"/>
    </source>
</evidence>
<dbReference type="PANTHER" id="PTHR46060:SF1">
    <property type="entry name" value="MARINER MOS1 TRANSPOSASE-LIKE PROTEIN"/>
    <property type="match status" value="1"/>
</dbReference>
<keyword evidence="2" id="KW-0808">Transferase</keyword>
<sequence>MEKEQYRSVIRFLYLEGKTRCGIKERLDAVYGEHSPSMATVKNWYNAFKRGRTTVFDEPRPGAPKTATTEDNVTKIHELVLADSLLKVREIAETVGISKDRVGHILHEILGMRKLLARWVPLLLSPEGKAVRESTSERCLTIFKSDPQDFLNRFVTVDETWIHWHQPDSDESGERTPKKLKSALTSGKIMVSIFWDSKGVILIDYLDNTKTITAKYYAELLERFNAELKVKRPHLDNNKILFHHARNAPAHTSVLATTKLQELGYELLPHPTYSPDLAPSDFFLFPNLKKALVGQKFESNELTIAAIDAYFADLDETYFTDGLKKLEERWIKCIELEGDYIEK</sequence>
<dbReference type="GO" id="GO:0003676">
    <property type="term" value="F:nucleic acid binding"/>
    <property type="evidence" value="ECO:0007669"/>
    <property type="project" value="InterPro"/>
</dbReference>
<dbReference type="Gene3D" id="3.30.420.10">
    <property type="entry name" value="Ribonuclease H-like superfamily/Ribonuclease H"/>
    <property type="match status" value="1"/>
</dbReference>
<accession>A0A6M2DNE2</accession>
<proteinExistence type="predicted"/>
<keyword evidence="2" id="KW-0489">Methyltransferase</keyword>
<protein>
    <submittedName>
        <fullName evidence="2">Putative histone-lysine n-methyltransferase setmar-like protein</fullName>
    </submittedName>
</protein>
<dbReference type="Pfam" id="PF01359">
    <property type="entry name" value="Transposase_1"/>
    <property type="match status" value="1"/>
</dbReference>
<dbReference type="Gene3D" id="1.10.10.1450">
    <property type="match status" value="1"/>
</dbReference>
<name>A0A6M2DNE2_XENCH</name>
<dbReference type="InterPro" id="IPR041426">
    <property type="entry name" value="Mos1_HTH"/>
</dbReference>
<organism evidence="2">
    <name type="scientific">Xenopsylla cheopis</name>
    <name type="common">Oriental rat flea</name>
    <name type="synonym">Pulex cheopis</name>
    <dbReference type="NCBI Taxonomy" id="163159"/>
    <lineage>
        <taxon>Eukaryota</taxon>
        <taxon>Metazoa</taxon>
        <taxon>Ecdysozoa</taxon>
        <taxon>Arthropoda</taxon>
        <taxon>Hexapoda</taxon>
        <taxon>Insecta</taxon>
        <taxon>Pterygota</taxon>
        <taxon>Neoptera</taxon>
        <taxon>Endopterygota</taxon>
        <taxon>Siphonaptera</taxon>
        <taxon>Pulicidae</taxon>
        <taxon>Xenopsyllinae</taxon>
        <taxon>Xenopsylla</taxon>
    </lineage>
</organism>
<dbReference type="InterPro" id="IPR052709">
    <property type="entry name" value="Transposase-MT_Hybrid"/>
</dbReference>